<comment type="similarity">
    <text evidence="4">Belongs to the Nudix hydrolase family. RppH subfamily.</text>
</comment>
<dbReference type="Proteomes" id="UP000054773">
    <property type="component" value="Unassembled WGS sequence"/>
</dbReference>
<dbReference type="STRING" id="448.Lery_0784"/>
<dbReference type="EMBL" id="LNYA01000018">
    <property type="protein sequence ID" value="KTC98620.1"/>
    <property type="molecule type" value="Genomic_DNA"/>
</dbReference>
<dbReference type="EC" id="3.6.1.-" evidence="4"/>
<dbReference type="GO" id="GO:0005737">
    <property type="term" value="C:cytoplasm"/>
    <property type="evidence" value="ECO:0007669"/>
    <property type="project" value="TreeGrafter"/>
</dbReference>
<dbReference type="InterPro" id="IPR020476">
    <property type="entry name" value="Nudix_hydrolase"/>
</dbReference>
<dbReference type="PANTHER" id="PTHR23114:SF17">
    <property type="entry name" value="M7GPPPN-MRNA HYDROLASE"/>
    <property type="match status" value="1"/>
</dbReference>
<comment type="cofactor">
    <cofactor evidence="2">
        <name>Mg(2+)</name>
        <dbReference type="ChEBI" id="CHEBI:18420"/>
    </cofactor>
</comment>
<dbReference type="Gene3D" id="3.90.79.10">
    <property type="entry name" value="Nucleoside Triphosphate Pyrophosphohydrolase"/>
    <property type="match status" value="1"/>
</dbReference>
<dbReference type="PANTHER" id="PTHR23114">
    <property type="entry name" value="M7GPPPN-MRNA HYDROLASE"/>
    <property type="match status" value="1"/>
</dbReference>
<dbReference type="CDD" id="cd03671">
    <property type="entry name" value="NUDIX_Ap4A_hydrolase_plant_like"/>
    <property type="match status" value="1"/>
</dbReference>
<dbReference type="SUPFAM" id="SSF55811">
    <property type="entry name" value="Nudix"/>
    <property type="match status" value="1"/>
</dbReference>
<dbReference type="InterPro" id="IPR020084">
    <property type="entry name" value="NUDIX_hydrolase_CS"/>
</dbReference>
<comment type="cofactor">
    <cofactor evidence="1">
        <name>Mn(2+)</name>
        <dbReference type="ChEBI" id="CHEBI:29035"/>
    </cofactor>
</comment>
<dbReference type="OrthoDB" id="9816040at2"/>
<gene>
    <name evidence="4" type="primary">rppH</name>
    <name evidence="4" type="synonym">nudH</name>
    <name evidence="6" type="ORF">Lery_0784</name>
</gene>
<dbReference type="PRINTS" id="PR00502">
    <property type="entry name" value="NUDIXFAMILY"/>
</dbReference>
<dbReference type="InterPro" id="IPR022927">
    <property type="entry name" value="RppH"/>
</dbReference>
<keyword evidence="7" id="KW-1185">Reference proteome</keyword>
<evidence type="ECO:0000256" key="1">
    <source>
        <dbReference type="ARBA" id="ARBA00001936"/>
    </source>
</evidence>
<dbReference type="GO" id="GO:0034353">
    <property type="term" value="F:mRNA 5'-diphosphatase activity"/>
    <property type="evidence" value="ECO:0007669"/>
    <property type="project" value="TreeGrafter"/>
</dbReference>
<dbReference type="HAMAP" id="MF_00298">
    <property type="entry name" value="Nudix_RppH"/>
    <property type="match status" value="1"/>
</dbReference>
<reference evidence="6 7" key="1">
    <citation type="submission" date="2015-11" db="EMBL/GenBank/DDBJ databases">
        <title>Genomic analysis of 38 Legionella species identifies large and diverse effector repertoires.</title>
        <authorList>
            <person name="Burstein D."/>
            <person name="Amaro F."/>
            <person name="Zusman T."/>
            <person name="Lifshitz Z."/>
            <person name="Cohen O."/>
            <person name="Gilbert J.A."/>
            <person name="Pupko T."/>
            <person name="Shuman H.A."/>
            <person name="Segal G."/>
        </authorList>
    </citation>
    <scope>NUCLEOTIDE SEQUENCE [LARGE SCALE GENOMIC DNA]</scope>
    <source>
        <strain evidence="6 7">SE-32A-C8</strain>
    </source>
</reference>
<dbReference type="Pfam" id="PF00293">
    <property type="entry name" value="NUDIX"/>
    <property type="match status" value="1"/>
</dbReference>
<accession>A0A0W0TSW5</accession>
<dbReference type="NCBIfam" id="NF001938">
    <property type="entry name" value="PRK00714.1-5"/>
    <property type="match status" value="1"/>
</dbReference>
<dbReference type="PROSITE" id="PS51462">
    <property type="entry name" value="NUDIX"/>
    <property type="match status" value="1"/>
</dbReference>
<evidence type="ECO:0000256" key="3">
    <source>
        <dbReference type="ARBA" id="ARBA00022801"/>
    </source>
</evidence>
<evidence type="ECO:0000256" key="4">
    <source>
        <dbReference type="HAMAP-Rule" id="MF_00298"/>
    </source>
</evidence>
<comment type="caution">
    <text evidence="6">The sequence shown here is derived from an EMBL/GenBank/DDBJ whole genome shotgun (WGS) entry which is preliminary data.</text>
</comment>
<dbReference type="AlphaFoldDB" id="A0A0W0TSW5"/>
<organism evidence="6 7">
    <name type="scientific">Legionella erythra</name>
    <dbReference type="NCBI Taxonomy" id="448"/>
    <lineage>
        <taxon>Bacteria</taxon>
        <taxon>Pseudomonadati</taxon>
        <taxon>Pseudomonadota</taxon>
        <taxon>Gammaproteobacteria</taxon>
        <taxon>Legionellales</taxon>
        <taxon>Legionellaceae</taxon>
        <taxon>Legionella</taxon>
    </lineage>
</organism>
<evidence type="ECO:0000259" key="5">
    <source>
        <dbReference type="PROSITE" id="PS51462"/>
    </source>
</evidence>
<comment type="cofactor">
    <cofactor evidence="4">
        <name>a divalent metal cation</name>
        <dbReference type="ChEBI" id="CHEBI:60240"/>
    </cofactor>
</comment>
<dbReference type="GO" id="GO:0006402">
    <property type="term" value="P:mRNA catabolic process"/>
    <property type="evidence" value="ECO:0007669"/>
    <property type="project" value="TreeGrafter"/>
</dbReference>
<keyword evidence="3 4" id="KW-0378">Hydrolase</keyword>
<name>A0A0W0TSW5_LEGER</name>
<feature type="domain" description="Nudix hydrolase" evidence="5">
    <location>
        <begin position="7"/>
        <end position="150"/>
    </location>
</feature>
<dbReference type="PROSITE" id="PS00893">
    <property type="entry name" value="NUDIX_BOX"/>
    <property type="match status" value="1"/>
</dbReference>
<evidence type="ECO:0000313" key="7">
    <source>
        <dbReference type="Proteomes" id="UP000054773"/>
    </source>
</evidence>
<proteinExistence type="inferred from homology"/>
<comment type="function">
    <text evidence="4">Accelerates the degradation of transcripts by removing pyrophosphate from the 5'-end of triphosphorylated RNA, leading to a more labile monophosphorylated state that can stimulate subsequent ribonuclease cleavage.</text>
</comment>
<dbReference type="InterPro" id="IPR015797">
    <property type="entry name" value="NUDIX_hydrolase-like_dom_sf"/>
</dbReference>
<evidence type="ECO:0000313" key="6">
    <source>
        <dbReference type="EMBL" id="KTC98620.1"/>
    </source>
</evidence>
<dbReference type="InterPro" id="IPR000086">
    <property type="entry name" value="NUDIX_hydrolase_dom"/>
</dbReference>
<dbReference type="PATRIC" id="fig|448.7.peg.819"/>
<feature type="short sequence motif" description="Nudix box" evidence="4">
    <location>
        <begin position="39"/>
        <end position="60"/>
    </location>
</feature>
<evidence type="ECO:0000256" key="2">
    <source>
        <dbReference type="ARBA" id="ARBA00001946"/>
    </source>
</evidence>
<protein>
    <recommendedName>
        <fullName evidence="4">RNA pyrophosphohydrolase</fullName>
        <ecNumber evidence="4">3.6.1.-</ecNumber>
    </recommendedName>
    <alternativeName>
        <fullName evidence="4">(Di)nucleoside polyphosphate hydrolase</fullName>
    </alternativeName>
</protein>
<sequence>MVIDRAGYRLNVGIILVNDSGRVFWGRRHGHDAWQFPQGGLAQGETALDAMFRELREEVGLDKEDIEVLGSTRRWLKYRLPKQYLRHGSAPLVIGQKQKWYLLRLVASEQKVRLDLSDSPEFDSWRWIDYNEPPAQVIFFKRQVYAQAMKELEYLLKKRRNPFSHRRKRGNHNR</sequence>
<dbReference type="NCBIfam" id="NF001937">
    <property type="entry name" value="PRK00714.1-4"/>
    <property type="match status" value="1"/>
</dbReference>